<proteinExistence type="inferred from homology"/>
<evidence type="ECO:0000313" key="8">
    <source>
        <dbReference type="Proteomes" id="UP000786875"/>
    </source>
</evidence>
<protein>
    <recommendedName>
        <fullName evidence="5 6">S-formylglutathione hydrolase</fullName>
        <ecNumber evidence="5 6">3.1.2.12</ecNumber>
    </recommendedName>
</protein>
<dbReference type="Gene3D" id="3.40.50.1820">
    <property type="entry name" value="alpha/beta hydrolase"/>
    <property type="match status" value="1"/>
</dbReference>
<dbReference type="RefSeq" id="WP_214215683.1">
    <property type="nucleotide sequence ID" value="NZ_JABBFO010000015.1"/>
</dbReference>
<dbReference type="PANTHER" id="PTHR10061">
    <property type="entry name" value="S-FORMYLGLUTATHIONE HYDROLASE"/>
    <property type="match status" value="1"/>
</dbReference>
<keyword evidence="8" id="KW-1185">Reference proteome</keyword>
<comment type="caution">
    <text evidence="7">The sequence shown here is derived from an EMBL/GenBank/DDBJ whole genome shotgun (WGS) entry which is preliminary data.</text>
</comment>
<dbReference type="NCBIfam" id="TIGR02821">
    <property type="entry name" value="fghA_ester_D"/>
    <property type="match status" value="1"/>
</dbReference>
<comment type="catalytic activity">
    <reaction evidence="4 6">
        <text>S-formylglutathione + H2O = formate + glutathione + H(+)</text>
        <dbReference type="Rhea" id="RHEA:14961"/>
        <dbReference type="ChEBI" id="CHEBI:15377"/>
        <dbReference type="ChEBI" id="CHEBI:15378"/>
        <dbReference type="ChEBI" id="CHEBI:15740"/>
        <dbReference type="ChEBI" id="CHEBI:57688"/>
        <dbReference type="ChEBI" id="CHEBI:57925"/>
        <dbReference type="EC" id="3.1.2.12"/>
    </reaction>
</comment>
<name>A0ABS5TA02_9GAMM</name>
<dbReference type="InterPro" id="IPR014186">
    <property type="entry name" value="S-formylglutathione_hydrol"/>
</dbReference>
<evidence type="ECO:0000256" key="3">
    <source>
        <dbReference type="ARBA" id="ARBA00022801"/>
    </source>
</evidence>
<evidence type="ECO:0000256" key="2">
    <source>
        <dbReference type="ARBA" id="ARBA00022487"/>
    </source>
</evidence>
<evidence type="ECO:0000256" key="4">
    <source>
        <dbReference type="ARBA" id="ARBA00047590"/>
    </source>
</evidence>
<dbReference type="Pfam" id="PF00756">
    <property type="entry name" value="Esterase"/>
    <property type="match status" value="1"/>
</dbReference>
<dbReference type="Proteomes" id="UP000786875">
    <property type="component" value="Unassembled WGS sequence"/>
</dbReference>
<comment type="similarity">
    <text evidence="1 6">Belongs to the esterase D family.</text>
</comment>
<dbReference type="SUPFAM" id="SSF53474">
    <property type="entry name" value="alpha/beta-Hydrolases"/>
    <property type="match status" value="1"/>
</dbReference>
<accession>A0ABS5TA02</accession>
<evidence type="ECO:0000256" key="5">
    <source>
        <dbReference type="NCBIfam" id="TIGR02821"/>
    </source>
</evidence>
<dbReference type="EMBL" id="JABBFO010000015">
    <property type="protein sequence ID" value="MBT0728282.1"/>
    <property type="molecule type" value="Genomic_DNA"/>
</dbReference>
<gene>
    <name evidence="7" type="primary">fghA</name>
    <name evidence="7" type="ORF">HGT73_13050</name>
</gene>
<comment type="function">
    <text evidence="6">Serine hydrolase involved in the detoxification of formaldehyde.</text>
</comment>
<dbReference type="InterPro" id="IPR000801">
    <property type="entry name" value="Esterase-like"/>
</dbReference>
<dbReference type="GO" id="GO:0018738">
    <property type="term" value="F:S-formylglutathione hydrolase activity"/>
    <property type="evidence" value="ECO:0007669"/>
    <property type="project" value="UniProtKB-EC"/>
</dbReference>
<keyword evidence="2 6" id="KW-0719">Serine esterase</keyword>
<keyword evidence="3 6" id="KW-0378">Hydrolase</keyword>
<organism evidence="7 8">
    <name type="scientific">Rosenbergiella australiborealis</name>
    <dbReference type="NCBI Taxonomy" id="1544696"/>
    <lineage>
        <taxon>Bacteria</taxon>
        <taxon>Pseudomonadati</taxon>
        <taxon>Pseudomonadota</taxon>
        <taxon>Gammaproteobacteria</taxon>
        <taxon>Enterobacterales</taxon>
        <taxon>Erwiniaceae</taxon>
        <taxon>Rosenbergiella</taxon>
    </lineage>
</organism>
<dbReference type="InterPro" id="IPR029058">
    <property type="entry name" value="AB_hydrolase_fold"/>
</dbReference>
<sequence>MSTSDLSRREKHYAFGGWQEVWQHTSHTLNCMMNFSVYLPPQAATGPVPVLYWLSGLTCNEQNLITKAGFQRYAAELGVMVVAMDTSPRGSDVADDSAWDLGQGAGFYINATEQPWASHFRMYEYVVDELPNIIAAHFPTNGRQAIAGHSMGGHGALMIALKNPGRFSSVSAFAPIVAPSRVAWGQKAFNAYLGHDTRHWQQWDSLCLVEQGQPLPPALIDQGLDDPFYPEQLTTELLETACQARGMIAHFRYHEHYDHSYYFISSFIEEHMRFHATALQL</sequence>
<evidence type="ECO:0000256" key="1">
    <source>
        <dbReference type="ARBA" id="ARBA00005622"/>
    </source>
</evidence>
<evidence type="ECO:0000313" key="7">
    <source>
        <dbReference type="EMBL" id="MBT0728282.1"/>
    </source>
</evidence>
<dbReference type="PANTHER" id="PTHR10061:SF1">
    <property type="entry name" value="S-FORMYLGLUTATHIONE HYDROLASE YEIG"/>
    <property type="match status" value="1"/>
</dbReference>
<evidence type="ECO:0000256" key="6">
    <source>
        <dbReference type="RuleBase" id="RU363068"/>
    </source>
</evidence>
<dbReference type="EC" id="3.1.2.12" evidence="5 6"/>
<reference evidence="7 8" key="1">
    <citation type="submission" date="2020-04" db="EMBL/GenBank/DDBJ databases">
        <title>Genome sequencing of Rosenbergiella species.</title>
        <authorList>
            <person name="Alvarez-Perez S."/>
            <person name="Lievens B."/>
        </authorList>
    </citation>
    <scope>NUCLEOTIDE SEQUENCE [LARGE SCALE GENOMIC DNA]</scope>
    <source>
        <strain evidence="7 8">CdVSA20.1</strain>
    </source>
</reference>